<dbReference type="PANTHER" id="PTHR30213:SF0">
    <property type="entry name" value="UPF0761 MEMBRANE PROTEIN YIHY"/>
    <property type="match status" value="1"/>
</dbReference>
<evidence type="ECO:0000256" key="6">
    <source>
        <dbReference type="SAM" id="Phobius"/>
    </source>
</evidence>
<evidence type="ECO:0000256" key="5">
    <source>
        <dbReference type="ARBA" id="ARBA00023136"/>
    </source>
</evidence>
<dbReference type="PANTHER" id="PTHR30213">
    <property type="entry name" value="INNER MEMBRANE PROTEIN YHJD"/>
    <property type="match status" value="1"/>
</dbReference>
<dbReference type="Proteomes" id="UP001596043">
    <property type="component" value="Unassembled WGS sequence"/>
</dbReference>
<feature type="transmembrane region" description="Helical" evidence="6">
    <location>
        <begin position="25"/>
        <end position="47"/>
    </location>
</feature>
<keyword evidence="8" id="KW-1185">Reference proteome</keyword>
<organism evidence="7 8">
    <name type="scientific">Dokdonia ponticola</name>
    <dbReference type="NCBI Taxonomy" id="2041041"/>
    <lineage>
        <taxon>Bacteria</taxon>
        <taxon>Pseudomonadati</taxon>
        <taxon>Bacteroidota</taxon>
        <taxon>Flavobacteriia</taxon>
        <taxon>Flavobacteriales</taxon>
        <taxon>Flavobacteriaceae</taxon>
        <taxon>Dokdonia</taxon>
    </lineage>
</organism>
<feature type="transmembrane region" description="Helical" evidence="6">
    <location>
        <begin position="161"/>
        <end position="183"/>
    </location>
</feature>
<feature type="transmembrane region" description="Helical" evidence="6">
    <location>
        <begin position="237"/>
        <end position="260"/>
    </location>
</feature>
<name>A0ABV9I495_9FLAO</name>
<evidence type="ECO:0000256" key="3">
    <source>
        <dbReference type="ARBA" id="ARBA00022692"/>
    </source>
</evidence>
<evidence type="ECO:0000313" key="8">
    <source>
        <dbReference type="Proteomes" id="UP001596043"/>
    </source>
</evidence>
<proteinExistence type="predicted"/>
<sequence>MSKTLGERLERFKLYRSFVDILNKIHLPGFGGMTLFNLIETYAIGIVRGTLSSRAGSIAYSFFMALFPALLFLLNLIPIVPVPGFQDKFMGFIYDLIPRQSLLFFEPVFADISQNPRTGLLSFGAIFALILMTNGINAIFSGFEGSFNVHINRGFFRQYSVALGVAIVLALLLVTTITVLIYFEYVLHMLRDREMVSDRTDVFLLSIGSYLFFVSMIYTAVATLYYFGTKHGRRSKFFSPGALMTTVLFMLTTYLFGIYIDNFSNYNELYGSIGALLIMMLYIWLNSNLLLLGFELNAALQKLKMNQNPQ</sequence>
<dbReference type="NCBIfam" id="TIGR00765">
    <property type="entry name" value="yihY_not_rbn"/>
    <property type="match status" value="1"/>
</dbReference>
<dbReference type="InterPro" id="IPR017039">
    <property type="entry name" value="Virul_fac_BrkB"/>
</dbReference>
<keyword evidence="5 6" id="KW-0472">Membrane</keyword>
<feature type="transmembrane region" description="Helical" evidence="6">
    <location>
        <begin position="272"/>
        <end position="294"/>
    </location>
</feature>
<keyword evidence="3 6" id="KW-0812">Transmembrane</keyword>
<protein>
    <submittedName>
        <fullName evidence="7">YihY/virulence factor BrkB family protein</fullName>
    </submittedName>
</protein>
<evidence type="ECO:0000256" key="4">
    <source>
        <dbReference type="ARBA" id="ARBA00022989"/>
    </source>
</evidence>
<comment type="subcellular location">
    <subcellularLocation>
        <location evidence="1">Cell membrane</location>
        <topology evidence="1">Multi-pass membrane protein</topology>
    </subcellularLocation>
</comment>
<gene>
    <name evidence="7" type="ORF">ACFO3O_21545</name>
</gene>
<comment type="caution">
    <text evidence="7">The sequence shown here is derived from an EMBL/GenBank/DDBJ whole genome shotgun (WGS) entry which is preliminary data.</text>
</comment>
<evidence type="ECO:0000256" key="1">
    <source>
        <dbReference type="ARBA" id="ARBA00004651"/>
    </source>
</evidence>
<evidence type="ECO:0000313" key="7">
    <source>
        <dbReference type="EMBL" id="MFC4636505.1"/>
    </source>
</evidence>
<reference evidence="8" key="1">
    <citation type="journal article" date="2019" name="Int. J. Syst. Evol. Microbiol.">
        <title>The Global Catalogue of Microorganisms (GCM) 10K type strain sequencing project: providing services to taxonomists for standard genome sequencing and annotation.</title>
        <authorList>
            <consortium name="The Broad Institute Genomics Platform"/>
            <consortium name="The Broad Institute Genome Sequencing Center for Infectious Disease"/>
            <person name="Wu L."/>
            <person name="Ma J."/>
        </authorList>
    </citation>
    <scope>NUCLEOTIDE SEQUENCE [LARGE SCALE GENOMIC DNA]</scope>
    <source>
        <strain evidence="8">YJ-61-S</strain>
    </source>
</reference>
<evidence type="ECO:0000256" key="2">
    <source>
        <dbReference type="ARBA" id="ARBA00022475"/>
    </source>
</evidence>
<accession>A0ABV9I495</accession>
<dbReference type="Pfam" id="PF03631">
    <property type="entry name" value="Virul_fac_BrkB"/>
    <property type="match status" value="1"/>
</dbReference>
<feature type="transmembrane region" description="Helical" evidence="6">
    <location>
        <begin position="120"/>
        <end position="140"/>
    </location>
</feature>
<dbReference type="EMBL" id="JBHSFV010000021">
    <property type="protein sequence ID" value="MFC4636505.1"/>
    <property type="molecule type" value="Genomic_DNA"/>
</dbReference>
<keyword evidence="2" id="KW-1003">Cell membrane</keyword>
<dbReference type="PIRSF" id="PIRSF035875">
    <property type="entry name" value="RNase_BN"/>
    <property type="match status" value="1"/>
</dbReference>
<dbReference type="RefSeq" id="WP_379982758.1">
    <property type="nucleotide sequence ID" value="NZ_JBHSFV010000021.1"/>
</dbReference>
<keyword evidence="4 6" id="KW-1133">Transmembrane helix</keyword>
<feature type="transmembrane region" description="Helical" evidence="6">
    <location>
        <begin position="59"/>
        <end position="80"/>
    </location>
</feature>
<feature type="transmembrane region" description="Helical" evidence="6">
    <location>
        <begin position="203"/>
        <end position="225"/>
    </location>
</feature>